<feature type="compositionally biased region" description="Basic residues" evidence="1">
    <location>
        <begin position="41"/>
        <end position="69"/>
    </location>
</feature>
<feature type="region of interest" description="Disordered" evidence="1">
    <location>
        <begin position="21"/>
        <end position="71"/>
    </location>
</feature>
<sequence length="77" mass="9165">MKYYIAAIAFGIGVFSYAQRGPHHHPKPPHGKFVKHDYHKGPRKHKHYDRRHSPREINHHHRPAPRPHNRGIYVVIK</sequence>
<protein>
    <submittedName>
        <fullName evidence="2">Uncharacterized protein</fullName>
    </submittedName>
</protein>
<evidence type="ECO:0000313" key="3">
    <source>
        <dbReference type="Proteomes" id="UP000608754"/>
    </source>
</evidence>
<dbReference type="Proteomes" id="UP000608754">
    <property type="component" value="Unassembled WGS sequence"/>
</dbReference>
<reference evidence="2" key="1">
    <citation type="submission" date="2020-10" db="EMBL/GenBank/DDBJ databases">
        <authorList>
            <person name="Lu T."/>
            <person name="Wang Q."/>
            <person name="Han X."/>
        </authorList>
    </citation>
    <scope>NUCLEOTIDE SEQUENCE</scope>
    <source>
        <strain evidence="2">WQ 117</strain>
    </source>
</reference>
<name>A0A8J7FS45_9FLAO</name>
<accession>A0A8J7FS45</accession>
<dbReference type="EMBL" id="JADGIK010000006">
    <property type="protein sequence ID" value="MBF0597673.1"/>
    <property type="molecule type" value="Genomic_DNA"/>
</dbReference>
<keyword evidence="3" id="KW-1185">Reference proteome</keyword>
<gene>
    <name evidence="2" type="ORF">IM532_09475</name>
</gene>
<feature type="compositionally biased region" description="Basic residues" evidence="1">
    <location>
        <begin position="21"/>
        <end position="33"/>
    </location>
</feature>
<evidence type="ECO:0000313" key="2">
    <source>
        <dbReference type="EMBL" id="MBF0597673.1"/>
    </source>
</evidence>
<organism evidence="2 3">
    <name type="scientific">Faecalibacter rhinopitheci</name>
    <dbReference type="NCBI Taxonomy" id="2779678"/>
    <lineage>
        <taxon>Bacteria</taxon>
        <taxon>Pseudomonadati</taxon>
        <taxon>Bacteroidota</taxon>
        <taxon>Flavobacteriia</taxon>
        <taxon>Flavobacteriales</taxon>
        <taxon>Weeksellaceae</taxon>
        <taxon>Faecalibacter</taxon>
    </lineage>
</organism>
<evidence type="ECO:0000256" key="1">
    <source>
        <dbReference type="SAM" id="MobiDB-lite"/>
    </source>
</evidence>
<proteinExistence type="predicted"/>
<dbReference type="AlphaFoldDB" id="A0A8J7FS45"/>
<dbReference type="RefSeq" id="WP_194183222.1">
    <property type="nucleotide sequence ID" value="NZ_JADGIK010000006.1"/>
</dbReference>
<comment type="caution">
    <text evidence="2">The sequence shown here is derived from an EMBL/GenBank/DDBJ whole genome shotgun (WGS) entry which is preliminary data.</text>
</comment>